<evidence type="ECO:0000256" key="1">
    <source>
        <dbReference type="SAM" id="SignalP"/>
    </source>
</evidence>
<dbReference type="STRING" id="1285928.SAMN04487894_104353"/>
<feature type="signal peptide" evidence="1">
    <location>
        <begin position="1"/>
        <end position="18"/>
    </location>
</feature>
<reference evidence="3" key="1">
    <citation type="submission" date="2016-10" db="EMBL/GenBank/DDBJ databases">
        <authorList>
            <person name="Varghese N."/>
            <person name="Submissions S."/>
        </authorList>
    </citation>
    <scope>NUCLEOTIDE SEQUENCE [LARGE SCALE GENOMIC DNA]</scope>
    <source>
        <strain evidence="3">DSM 25811 / CCM 8410 / LMG 26954 / E90</strain>
    </source>
</reference>
<keyword evidence="3" id="KW-1185">Reference proteome</keyword>
<dbReference type="Proteomes" id="UP000198757">
    <property type="component" value="Unassembled WGS sequence"/>
</dbReference>
<evidence type="ECO:0000313" key="3">
    <source>
        <dbReference type="Proteomes" id="UP000198757"/>
    </source>
</evidence>
<dbReference type="EMBL" id="FMZO01000004">
    <property type="protein sequence ID" value="SDC89842.1"/>
    <property type="molecule type" value="Genomic_DNA"/>
</dbReference>
<keyword evidence="1" id="KW-0732">Signal</keyword>
<accession>A0A1G6QBH2</accession>
<organism evidence="2 3">
    <name type="scientific">Niabella drilacis (strain DSM 25811 / CCM 8410 / CCUG 62505 / LMG 26954 / E90)</name>
    <dbReference type="NCBI Taxonomy" id="1285928"/>
    <lineage>
        <taxon>Bacteria</taxon>
        <taxon>Pseudomonadati</taxon>
        <taxon>Bacteroidota</taxon>
        <taxon>Chitinophagia</taxon>
        <taxon>Chitinophagales</taxon>
        <taxon>Chitinophagaceae</taxon>
        <taxon>Niabella</taxon>
    </lineage>
</organism>
<name>A0A1G6QBH2_NIADE</name>
<protein>
    <submittedName>
        <fullName evidence="2">Uncharacterized protein</fullName>
    </submittedName>
</protein>
<evidence type="ECO:0000313" key="2">
    <source>
        <dbReference type="EMBL" id="SDC89842.1"/>
    </source>
</evidence>
<gene>
    <name evidence="2" type="ORF">SAMN04487894_104353</name>
</gene>
<feature type="chain" id="PRO_5011574270" evidence="1">
    <location>
        <begin position="19"/>
        <end position="162"/>
    </location>
</feature>
<dbReference type="RefSeq" id="WP_143019718.1">
    <property type="nucleotide sequence ID" value="NZ_FMZO01000004.1"/>
</dbReference>
<sequence>MKTAILLVCLMAFIQTMAQPAKQRQPVTGRFRVTEAMDTVFHLFKTGDMLDVSLQKGLRHYRNGKLVSTYKIIPATIKVKKVAPCLKPPCPELVHDVPVYYAGALNRYIELDDLSSKSYLYAAPEDYNTQSGQPLREGQWALWYVLKKTGGKSSFIGHGKAR</sequence>
<dbReference type="OrthoDB" id="768006at2"/>
<dbReference type="AlphaFoldDB" id="A0A1G6QBH2"/>
<proteinExistence type="predicted"/>